<dbReference type="GO" id="GO:0003677">
    <property type="term" value="F:DNA binding"/>
    <property type="evidence" value="ECO:0007669"/>
    <property type="project" value="InterPro"/>
</dbReference>
<evidence type="ECO:0000259" key="1">
    <source>
        <dbReference type="SMART" id="SM00421"/>
    </source>
</evidence>
<dbReference type="STRING" id="1129374.AJE_02611"/>
<dbReference type="Proteomes" id="UP000012046">
    <property type="component" value="Unassembled WGS sequence"/>
</dbReference>
<keyword evidence="3" id="KW-1185">Reference proteome</keyword>
<gene>
    <name evidence="2" type="ORF">AJE_02611</name>
</gene>
<dbReference type="InterPro" id="IPR036388">
    <property type="entry name" value="WH-like_DNA-bd_sf"/>
</dbReference>
<comment type="caution">
    <text evidence="2">The sequence shown here is derived from an EMBL/GenBank/DDBJ whole genome shotgun (WGS) entry which is preliminary data.</text>
</comment>
<dbReference type="Pfam" id="PF00196">
    <property type="entry name" value="GerE"/>
    <property type="match status" value="1"/>
</dbReference>
<evidence type="ECO:0000313" key="2">
    <source>
        <dbReference type="EMBL" id="EHR42131.1"/>
    </source>
</evidence>
<feature type="domain" description="HTH luxR-type" evidence="1">
    <location>
        <begin position="305"/>
        <end position="362"/>
    </location>
</feature>
<reference evidence="2 3" key="1">
    <citation type="journal article" date="2012" name="J. Bacteriol.">
        <title>Genome Sequence of Extracellular-Protease-Producing Alishewanella jeotgali Isolated from Traditional Korean Fermented Seafood.</title>
        <authorList>
            <person name="Jung J."/>
            <person name="Chun J."/>
            <person name="Park W."/>
        </authorList>
    </citation>
    <scope>NUCLEOTIDE SEQUENCE [LARGE SCALE GENOMIC DNA]</scope>
    <source>
        <strain evidence="2 3">KCTC 22429</strain>
    </source>
</reference>
<accession>H3ZB17</accession>
<proteinExistence type="predicted"/>
<dbReference type="InterPro" id="IPR016032">
    <property type="entry name" value="Sig_transdc_resp-reg_C-effctor"/>
</dbReference>
<name>H3ZB17_9ALTE</name>
<dbReference type="eggNOG" id="COG2771">
    <property type="taxonomic scope" value="Bacteria"/>
</dbReference>
<sequence length="367" mass="42146">MESSNLSQLIYLLYGSVASSNFQPFLQLLADITKSNKAFISLKKITDDSPLFINTVFNFDYSPAALIAYQQRHLEDPLFEVVRYLPEGEIVSPTEVIEVDSYKSSEFYHLILAPLRSHHALGMVVIRDENYDSSLVINRGPDDSPYEPDCYQLLTQLGPHVQQAMRLFTLFRDISQQQEMLKVVLNQSDKALLVLDGDADIQLSNAPADRILALLPYWTRQGNRFQLCLSAEQLRFRALLKQCLHAELLNQERLYLQLSTDDTNMQVTLTLAPLRWLELENGCDNLCLLTINYQQAIGWYAVKTEYGLTSRELELVQALHNNQKLTELSAQMQISYHTLRKHLQTIFAKCRVNSQSELMLLLGQFRH</sequence>
<organism evidence="2 3">
    <name type="scientific">Alishewanella jeotgali KCTC 22429</name>
    <dbReference type="NCBI Taxonomy" id="1129374"/>
    <lineage>
        <taxon>Bacteria</taxon>
        <taxon>Pseudomonadati</taxon>
        <taxon>Pseudomonadota</taxon>
        <taxon>Gammaproteobacteria</taxon>
        <taxon>Alteromonadales</taxon>
        <taxon>Alteromonadaceae</taxon>
        <taxon>Alishewanella</taxon>
    </lineage>
</organism>
<dbReference type="SUPFAM" id="SSF46894">
    <property type="entry name" value="C-terminal effector domain of the bipartite response regulators"/>
    <property type="match status" value="1"/>
</dbReference>
<protein>
    <recommendedName>
        <fullName evidence="1">HTH luxR-type domain-containing protein</fullName>
    </recommendedName>
</protein>
<dbReference type="RefSeq" id="WP_008949541.1">
    <property type="nucleotide sequence ID" value="NZ_AHTH01000005.1"/>
</dbReference>
<dbReference type="EMBL" id="AHTH01000005">
    <property type="protein sequence ID" value="EHR42131.1"/>
    <property type="molecule type" value="Genomic_DNA"/>
</dbReference>
<evidence type="ECO:0000313" key="3">
    <source>
        <dbReference type="Proteomes" id="UP000012046"/>
    </source>
</evidence>
<dbReference type="AlphaFoldDB" id="H3ZB17"/>
<dbReference type="SMART" id="SM00421">
    <property type="entry name" value="HTH_LUXR"/>
    <property type="match status" value="1"/>
</dbReference>
<dbReference type="Gene3D" id="1.10.10.10">
    <property type="entry name" value="Winged helix-like DNA-binding domain superfamily/Winged helix DNA-binding domain"/>
    <property type="match status" value="1"/>
</dbReference>
<dbReference type="InterPro" id="IPR000792">
    <property type="entry name" value="Tscrpt_reg_LuxR_C"/>
</dbReference>
<dbReference type="GO" id="GO:0006355">
    <property type="term" value="P:regulation of DNA-templated transcription"/>
    <property type="evidence" value="ECO:0007669"/>
    <property type="project" value="InterPro"/>
</dbReference>
<dbReference type="PATRIC" id="fig|1129374.4.peg.528"/>